<gene>
    <name evidence="2" type="ORF">Prum_070430</name>
</gene>
<evidence type="ECO:0000313" key="3">
    <source>
        <dbReference type="Proteomes" id="UP000482960"/>
    </source>
</evidence>
<dbReference type="Pfam" id="PF14280">
    <property type="entry name" value="DUF4365"/>
    <property type="match status" value="1"/>
</dbReference>
<comment type="caution">
    <text evidence="2">The sequence shown here is derived from an EMBL/GenBank/DDBJ whole genome shotgun (WGS) entry which is preliminary data.</text>
</comment>
<reference evidence="2 3" key="1">
    <citation type="submission" date="2020-03" db="EMBL/GenBank/DDBJ databases">
        <title>Whole genome shotgun sequence of Phytohabitans rumicis NBRC 108638.</title>
        <authorList>
            <person name="Komaki H."/>
            <person name="Tamura T."/>
        </authorList>
    </citation>
    <scope>NUCLEOTIDE SEQUENCE [LARGE SCALE GENOMIC DNA]</scope>
    <source>
        <strain evidence="2 3">NBRC 108638</strain>
    </source>
</reference>
<proteinExistence type="predicted"/>
<keyword evidence="3" id="KW-1185">Reference proteome</keyword>
<dbReference type="AlphaFoldDB" id="A0A6V8LEZ9"/>
<dbReference type="Proteomes" id="UP000482960">
    <property type="component" value="Unassembled WGS sequence"/>
</dbReference>
<reference evidence="2 3" key="2">
    <citation type="submission" date="2020-03" db="EMBL/GenBank/DDBJ databases">
        <authorList>
            <person name="Ichikawa N."/>
            <person name="Kimura A."/>
            <person name="Kitahashi Y."/>
            <person name="Uohara A."/>
        </authorList>
    </citation>
    <scope>NUCLEOTIDE SEQUENCE [LARGE SCALE GENOMIC DNA]</scope>
    <source>
        <strain evidence="2 3">NBRC 108638</strain>
    </source>
</reference>
<dbReference type="InterPro" id="IPR025375">
    <property type="entry name" value="DUF4365"/>
</dbReference>
<name>A0A6V8LEZ9_9ACTN</name>
<evidence type="ECO:0000313" key="2">
    <source>
        <dbReference type="EMBL" id="GFJ93401.1"/>
    </source>
</evidence>
<protein>
    <recommendedName>
        <fullName evidence="1">DUF4365 domain-containing protein</fullName>
    </recommendedName>
</protein>
<sequence>MFAQSKARDRPVPGENERTFHFLRTDADVDYWMSASLPVLLICSHPKTGEAWWTHVQGWFADPAHRASGRIDFDKSTQKFDAAAGHRLLNLADPHGQAHTPAAEHRSETLTSNLLHVAIPPTIYHAAIDIQDPRELLRRQRELDTNLPVREDFIIRSNRVYTWHPPRAVRPRHSR</sequence>
<dbReference type="EMBL" id="BLPG01000001">
    <property type="protein sequence ID" value="GFJ93401.1"/>
    <property type="molecule type" value="Genomic_DNA"/>
</dbReference>
<organism evidence="2 3">
    <name type="scientific">Phytohabitans rumicis</name>
    <dbReference type="NCBI Taxonomy" id="1076125"/>
    <lineage>
        <taxon>Bacteria</taxon>
        <taxon>Bacillati</taxon>
        <taxon>Actinomycetota</taxon>
        <taxon>Actinomycetes</taxon>
        <taxon>Micromonosporales</taxon>
        <taxon>Micromonosporaceae</taxon>
    </lineage>
</organism>
<feature type="domain" description="DUF4365" evidence="1">
    <location>
        <begin position="2"/>
        <end position="90"/>
    </location>
</feature>
<accession>A0A6V8LEZ9</accession>
<evidence type="ECO:0000259" key="1">
    <source>
        <dbReference type="Pfam" id="PF14280"/>
    </source>
</evidence>